<keyword evidence="3" id="KW-1185">Reference proteome</keyword>
<protein>
    <submittedName>
        <fullName evidence="2">Uncharacterized protein</fullName>
    </submittedName>
</protein>
<comment type="caution">
    <text evidence="2">The sequence shown here is derived from an EMBL/GenBank/DDBJ whole genome shotgun (WGS) entry which is preliminary data.</text>
</comment>
<organism evidence="2 3">
    <name type="scientific">Neobacillus notoginsengisoli</name>
    <dbReference type="NCBI Taxonomy" id="1578198"/>
    <lineage>
        <taxon>Bacteria</taxon>
        <taxon>Bacillati</taxon>
        <taxon>Bacillota</taxon>
        <taxon>Bacilli</taxon>
        <taxon>Bacillales</taxon>
        <taxon>Bacillaceae</taxon>
        <taxon>Neobacillus</taxon>
    </lineage>
</organism>
<reference evidence="2 3" key="1">
    <citation type="journal article" date="2017" name="Int. J. Syst. Evol. Microbiol.">
        <title>Bacillus notoginsengisoli sp. nov., a novel bacterium isolated from the rhizosphere of Panax notoginseng.</title>
        <authorList>
            <person name="Zhang M.Y."/>
            <person name="Cheng J."/>
            <person name="Cai Y."/>
            <person name="Zhang T.Y."/>
            <person name="Wu Y.Y."/>
            <person name="Manikprabhu D."/>
            <person name="Li W.J."/>
            <person name="Zhang Y.X."/>
        </authorList>
    </citation>
    <scope>NUCLEOTIDE SEQUENCE [LARGE SCALE GENOMIC DNA]</scope>
    <source>
        <strain evidence="2 3">JCM 30743</strain>
    </source>
</reference>
<feature type="transmembrane region" description="Helical" evidence="1">
    <location>
        <begin position="12"/>
        <end position="36"/>
    </location>
</feature>
<dbReference type="OrthoDB" id="2449392at2"/>
<gene>
    <name evidence="2" type="ORF">D1B31_14000</name>
</gene>
<evidence type="ECO:0000313" key="3">
    <source>
        <dbReference type="Proteomes" id="UP000284416"/>
    </source>
</evidence>
<accession>A0A417YSW1</accession>
<feature type="transmembrane region" description="Helical" evidence="1">
    <location>
        <begin position="56"/>
        <end position="76"/>
    </location>
</feature>
<keyword evidence="1" id="KW-0472">Membrane</keyword>
<evidence type="ECO:0000256" key="1">
    <source>
        <dbReference type="SAM" id="Phobius"/>
    </source>
</evidence>
<keyword evidence="1" id="KW-1133">Transmembrane helix</keyword>
<name>A0A417YSW1_9BACI</name>
<dbReference type="Proteomes" id="UP000284416">
    <property type="component" value="Unassembled WGS sequence"/>
</dbReference>
<dbReference type="AlphaFoldDB" id="A0A417YSW1"/>
<keyword evidence="1" id="KW-0812">Transmembrane</keyword>
<dbReference type="EMBL" id="QWEG01000008">
    <property type="protein sequence ID" value="RHW39069.1"/>
    <property type="molecule type" value="Genomic_DNA"/>
</dbReference>
<proteinExistence type="predicted"/>
<feature type="transmembrane region" description="Helical" evidence="1">
    <location>
        <begin position="88"/>
        <end position="110"/>
    </location>
</feature>
<evidence type="ECO:0000313" key="2">
    <source>
        <dbReference type="EMBL" id="RHW39069.1"/>
    </source>
</evidence>
<dbReference type="RefSeq" id="WP_118921401.1">
    <property type="nucleotide sequence ID" value="NZ_QWEG01000008.1"/>
</dbReference>
<sequence>MSNLAVKTEKGPLVFVWAIILFISSLFMPIVFISWIQDLLFYSKSHWFFVAPQSAYVAFMIGMAWIPIVMIVYLIMNYKYELKFLKMFSLLIASLSIPVMIFSATTYYYFDDNGLHYNRLESFNQLETYEWESFKEVKKNYAKRQNTTYLKEYIFILKDDLEIAIPYEGDIRHNEYRLMDKLNENNVTITDNYMDQYE</sequence>